<dbReference type="EMBL" id="BAAACG010000010">
    <property type="protein sequence ID" value="GAA0741532.1"/>
    <property type="molecule type" value="Genomic_DNA"/>
</dbReference>
<name>A0ABN1JK47_9CLOT</name>
<proteinExistence type="predicted"/>
<protein>
    <submittedName>
        <fullName evidence="2">Uncharacterized protein</fullName>
    </submittedName>
</protein>
<keyword evidence="3" id="KW-1185">Reference proteome</keyword>
<organism evidence="2 3">
    <name type="scientific">Clostridium oceanicum</name>
    <dbReference type="NCBI Taxonomy" id="1543"/>
    <lineage>
        <taxon>Bacteria</taxon>
        <taxon>Bacillati</taxon>
        <taxon>Bacillota</taxon>
        <taxon>Clostridia</taxon>
        <taxon>Eubacteriales</taxon>
        <taxon>Clostridiaceae</taxon>
        <taxon>Clostridium</taxon>
    </lineage>
</organism>
<sequence>MKFQKIITKTYLKPYISMLKMCFKIKNGWKNIYQYFILINFSTTINTLALEYLIAASASVF</sequence>
<keyword evidence="1" id="KW-0812">Transmembrane</keyword>
<comment type="caution">
    <text evidence="2">The sequence shown here is derived from an EMBL/GenBank/DDBJ whole genome shotgun (WGS) entry which is preliminary data.</text>
</comment>
<evidence type="ECO:0000313" key="2">
    <source>
        <dbReference type="EMBL" id="GAA0741532.1"/>
    </source>
</evidence>
<keyword evidence="1" id="KW-1133">Transmembrane helix</keyword>
<accession>A0ABN1JK47</accession>
<gene>
    <name evidence="2" type="ORF">GCM10008906_22760</name>
</gene>
<keyword evidence="1" id="KW-0472">Membrane</keyword>
<reference evidence="2 3" key="1">
    <citation type="journal article" date="2019" name="Int. J. Syst. Evol. Microbiol.">
        <title>The Global Catalogue of Microorganisms (GCM) 10K type strain sequencing project: providing services to taxonomists for standard genome sequencing and annotation.</title>
        <authorList>
            <consortium name="The Broad Institute Genomics Platform"/>
            <consortium name="The Broad Institute Genome Sequencing Center for Infectious Disease"/>
            <person name="Wu L."/>
            <person name="Ma J."/>
        </authorList>
    </citation>
    <scope>NUCLEOTIDE SEQUENCE [LARGE SCALE GENOMIC DNA]</scope>
    <source>
        <strain evidence="2 3">JCM 1407</strain>
    </source>
</reference>
<feature type="transmembrane region" description="Helical" evidence="1">
    <location>
        <begin position="32"/>
        <end position="55"/>
    </location>
</feature>
<evidence type="ECO:0000256" key="1">
    <source>
        <dbReference type="SAM" id="Phobius"/>
    </source>
</evidence>
<dbReference type="Proteomes" id="UP001501510">
    <property type="component" value="Unassembled WGS sequence"/>
</dbReference>
<evidence type="ECO:0000313" key="3">
    <source>
        <dbReference type="Proteomes" id="UP001501510"/>
    </source>
</evidence>